<dbReference type="InterPro" id="IPR013154">
    <property type="entry name" value="ADH-like_N"/>
</dbReference>
<accession>A0A1M8A9F8</accession>
<dbReference type="Pfam" id="PF00107">
    <property type="entry name" value="ADH_zinc_N"/>
    <property type="match status" value="1"/>
</dbReference>
<keyword evidence="3" id="KW-1185">Reference proteome</keyword>
<evidence type="ECO:0000259" key="1">
    <source>
        <dbReference type="SMART" id="SM00829"/>
    </source>
</evidence>
<dbReference type="OMA" id="DYHDEDW"/>
<dbReference type="GO" id="GO:0016651">
    <property type="term" value="F:oxidoreductase activity, acting on NAD(P)H"/>
    <property type="evidence" value="ECO:0007669"/>
    <property type="project" value="InterPro"/>
</dbReference>
<dbReference type="OrthoDB" id="10257049at2759"/>
<dbReference type="InterPro" id="IPR036291">
    <property type="entry name" value="NAD(P)-bd_dom_sf"/>
</dbReference>
<dbReference type="VEuPathDB" id="FungiDB:MSYG_3431"/>
<dbReference type="InterPro" id="IPR013149">
    <property type="entry name" value="ADH-like_C"/>
</dbReference>
<dbReference type="InterPro" id="IPR011032">
    <property type="entry name" value="GroES-like_sf"/>
</dbReference>
<dbReference type="SUPFAM" id="SSF50129">
    <property type="entry name" value="GroES-like"/>
    <property type="match status" value="1"/>
</dbReference>
<dbReference type="CDD" id="cd08249">
    <property type="entry name" value="enoyl_reductase_like"/>
    <property type="match status" value="1"/>
</dbReference>
<dbReference type="PANTHER" id="PTHR45348">
    <property type="entry name" value="HYPOTHETICAL OXIDOREDUCTASE (EUROFUNG)"/>
    <property type="match status" value="1"/>
</dbReference>
<dbReference type="EMBL" id="LT671825">
    <property type="protein sequence ID" value="SHO79082.1"/>
    <property type="molecule type" value="Genomic_DNA"/>
</dbReference>
<dbReference type="STRING" id="1230383.A0A1M8A9F8"/>
<organism evidence="2 3">
    <name type="scientific">Malassezia sympodialis (strain ATCC 42132)</name>
    <name type="common">Atopic eczema-associated yeast</name>
    <dbReference type="NCBI Taxonomy" id="1230383"/>
    <lineage>
        <taxon>Eukaryota</taxon>
        <taxon>Fungi</taxon>
        <taxon>Dikarya</taxon>
        <taxon>Basidiomycota</taxon>
        <taxon>Ustilaginomycotina</taxon>
        <taxon>Malasseziomycetes</taxon>
        <taxon>Malasseziales</taxon>
        <taxon>Malasseziaceae</taxon>
        <taxon>Malassezia</taxon>
    </lineage>
</organism>
<dbReference type="SMART" id="SM00829">
    <property type="entry name" value="PKS_ER"/>
    <property type="match status" value="1"/>
</dbReference>
<dbReference type="PANTHER" id="PTHR45348:SF2">
    <property type="entry name" value="ZINC-TYPE ALCOHOL DEHYDROGENASE-LIKE PROTEIN C2E1P3.01"/>
    <property type="match status" value="1"/>
</dbReference>
<dbReference type="Proteomes" id="UP000186303">
    <property type="component" value="Chromosome 5"/>
</dbReference>
<evidence type="ECO:0000313" key="3">
    <source>
        <dbReference type="Proteomes" id="UP000186303"/>
    </source>
</evidence>
<proteinExistence type="predicted"/>
<dbReference type="SUPFAM" id="SSF51735">
    <property type="entry name" value="NAD(P)-binding Rossmann-fold domains"/>
    <property type="match status" value="1"/>
</dbReference>
<name>A0A1M8A9F8_MALS4</name>
<dbReference type="Gene3D" id="3.90.180.10">
    <property type="entry name" value="Medium-chain alcohol dehydrogenases, catalytic domain"/>
    <property type="match status" value="1"/>
</dbReference>
<reference evidence="3" key="1">
    <citation type="journal article" date="2017" name="Nucleic Acids Res.">
        <title>Proteogenomics produces comprehensive and highly accurate protein-coding gene annotation in a complete genome assembly of Malassezia sympodialis.</title>
        <authorList>
            <person name="Zhu Y."/>
            <person name="Engstroem P.G."/>
            <person name="Tellgren-Roth C."/>
            <person name="Baudo C.D."/>
            <person name="Kennell J.C."/>
            <person name="Sun S."/>
            <person name="Billmyre R.B."/>
            <person name="Schroeder M.S."/>
            <person name="Andersson A."/>
            <person name="Holm T."/>
            <person name="Sigurgeirsson B."/>
            <person name="Wu G."/>
            <person name="Sankaranarayanan S.R."/>
            <person name="Siddharthan R."/>
            <person name="Sanyal K."/>
            <person name="Lundeberg J."/>
            <person name="Nystedt B."/>
            <person name="Boekhout T."/>
            <person name="Dawson T.L. Jr."/>
            <person name="Heitman J."/>
            <person name="Scheynius A."/>
            <person name="Lehtioe J."/>
        </authorList>
    </citation>
    <scope>NUCLEOTIDE SEQUENCE [LARGE SCALE GENOMIC DNA]</scope>
    <source>
        <strain evidence="3">ATCC 42132</strain>
    </source>
</reference>
<protein>
    <recommendedName>
        <fullName evidence="1">Enoyl reductase (ER) domain-containing protein</fullName>
    </recommendedName>
</protein>
<feature type="domain" description="Enoyl reductase (ER)" evidence="1">
    <location>
        <begin position="17"/>
        <end position="317"/>
    </location>
</feature>
<evidence type="ECO:0000313" key="2">
    <source>
        <dbReference type="EMBL" id="SHO79082.1"/>
    </source>
</evidence>
<sequence>MSAHTVPAQMKALTIDGKSAASVKTIDTPKPGPGQILVKVAANALNPTDWKHLDYFGIKDAIVGSDFIGTVVDKDANAGNTVEIGERVAGCVRGGHTPGMGAFAEYLVTYPSAVTTVPDSISDVDGAGLGVGGFTALFGLFQPKHLGLPVPPRGPLPDVDPKLKVLVWSGASSTGQFAIQAARATGAYVIVTASSKNHEWLKSLGAAEAFDYSDPETPAKIAAAHPDLAYAFDSRSEQGSQEACARALSKEGGKVVCLLPFNPKTVAEANPKVKTTFLLLYTTSGERTEMFSIVFDEAYCQEDMRYMQEMASGKNGLMFQLLSSGALRPNRSTLQTGGFDAVLAGLDRMRNGQVSGEKLIYKQ</sequence>
<dbReference type="Pfam" id="PF08240">
    <property type="entry name" value="ADH_N"/>
    <property type="match status" value="1"/>
</dbReference>
<dbReference type="InterPro" id="IPR020843">
    <property type="entry name" value="ER"/>
</dbReference>
<gene>
    <name evidence="2" type="ORF">MSYG_3431</name>
</gene>
<dbReference type="InterPro" id="IPR047122">
    <property type="entry name" value="Trans-enoyl_RdTase-like"/>
</dbReference>
<dbReference type="AlphaFoldDB" id="A0A1M8A9F8"/>
<dbReference type="Gene3D" id="3.40.50.720">
    <property type="entry name" value="NAD(P)-binding Rossmann-like Domain"/>
    <property type="match status" value="1"/>
</dbReference>